<dbReference type="Proteomes" id="UP000316688">
    <property type="component" value="Unassembled WGS sequence"/>
</dbReference>
<feature type="domain" description="CAF17 C-terminal" evidence="2">
    <location>
        <begin position="286"/>
        <end position="349"/>
    </location>
</feature>
<name>A0A557RHV2_9GAMM</name>
<gene>
    <name evidence="3" type="ORF">FPL11_08665</name>
</gene>
<dbReference type="NCBIfam" id="TIGR03317">
    <property type="entry name" value="ygfZ_signature"/>
    <property type="match status" value="1"/>
</dbReference>
<dbReference type="PIRSF" id="PIRSF006487">
    <property type="entry name" value="GcvT"/>
    <property type="match status" value="1"/>
</dbReference>
<dbReference type="Gene3D" id="3.30.70.1400">
    <property type="entry name" value="Aminomethyltransferase beta-barrel domains"/>
    <property type="match status" value="1"/>
</dbReference>
<protein>
    <submittedName>
        <fullName evidence="3">Folate-binding protein YgfZ</fullName>
    </submittedName>
</protein>
<evidence type="ECO:0000256" key="1">
    <source>
        <dbReference type="ARBA" id="ARBA00022946"/>
    </source>
</evidence>
<sequence length="359" mass="37840">MGLAIVGHVGSSSYTRRSANGIIYDSGGRHSIRYRLEPTMHEPANTPDEMEMALNDSGLICPLPSLGLLHVAGDDAVAFLQNQLTADVAGLEPSASALAAWCNAKGRARAVFRVVPSDTGMLLLADAHLIEAIRPTLQMFILRSQVALTDLRPDEGALGMAGPAAASLLSEAAGTLPAQAGEVVRAGDLHVIALPGAADLRYLVIAPADQLAALRTRFGHALVEGSEDFWRLQSIRAGLPELTREVSESVVPTMLNLEPLGGISYDKGCYPGQEVIARMHYRGQLKRRLYRAAIADDPPAPGTAVLDADDQEAGVVISAAAAGGGSELLAVLRIEKAGQTLSVATRTLEILDLPYTPPH</sequence>
<dbReference type="SUPFAM" id="SSF103025">
    <property type="entry name" value="Folate-binding domain"/>
    <property type="match status" value="1"/>
</dbReference>
<evidence type="ECO:0000313" key="3">
    <source>
        <dbReference type="EMBL" id="TVO64704.1"/>
    </source>
</evidence>
<keyword evidence="4" id="KW-1185">Reference proteome</keyword>
<dbReference type="Gene3D" id="2.40.30.160">
    <property type="match status" value="1"/>
</dbReference>
<keyword evidence="1" id="KW-0809">Transit peptide</keyword>
<dbReference type="InterPro" id="IPR017703">
    <property type="entry name" value="YgfZ/GCV_T_CS"/>
</dbReference>
<dbReference type="InterPro" id="IPR045179">
    <property type="entry name" value="YgfZ/GcvT"/>
</dbReference>
<dbReference type="Pfam" id="PF25455">
    <property type="entry name" value="Beta-barrel_CAF17_C"/>
    <property type="match status" value="1"/>
</dbReference>
<evidence type="ECO:0000259" key="2">
    <source>
        <dbReference type="Pfam" id="PF25455"/>
    </source>
</evidence>
<dbReference type="PANTHER" id="PTHR22602:SF0">
    <property type="entry name" value="TRANSFERASE CAF17, MITOCHONDRIAL-RELATED"/>
    <property type="match status" value="1"/>
</dbReference>
<dbReference type="AlphaFoldDB" id="A0A557RHV2"/>
<dbReference type="Gene3D" id="3.30.70.1630">
    <property type="match status" value="1"/>
</dbReference>
<dbReference type="GO" id="GO:0016226">
    <property type="term" value="P:iron-sulfur cluster assembly"/>
    <property type="evidence" value="ECO:0007669"/>
    <property type="project" value="TreeGrafter"/>
</dbReference>
<evidence type="ECO:0000313" key="4">
    <source>
        <dbReference type="Proteomes" id="UP000316688"/>
    </source>
</evidence>
<dbReference type="InterPro" id="IPR057460">
    <property type="entry name" value="CAF17_C"/>
</dbReference>
<comment type="caution">
    <text evidence="3">The sequence shown here is derived from an EMBL/GenBank/DDBJ whole genome shotgun (WGS) entry which is preliminary data.</text>
</comment>
<accession>A0A557RHV2</accession>
<proteinExistence type="predicted"/>
<dbReference type="EMBL" id="VMKP01000003">
    <property type="protein sequence ID" value="TVO64704.1"/>
    <property type="molecule type" value="Genomic_DNA"/>
</dbReference>
<dbReference type="PANTHER" id="PTHR22602">
    <property type="entry name" value="TRANSFERASE CAF17, MITOCHONDRIAL-RELATED"/>
    <property type="match status" value="1"/>
</dbReference>
<reference evidence="3 4" key="1">
    <citation type="submission" date="2019-07" db="EMBL/GenBank/DDBJ databases">
        <title>Reclasification of Spiribacter aquaticus.</title>
        <authorList>
            <person name="Leon M.J."/>
            <person name="Sanchez-Porro C."/>
            <person name="Ventosa A."/>
        </authorList>
    </citation>
    <scope>NUCLEOTIDE SEQUENCE [LARGE SCALE GENOMIC DNA]</scope>
    <source>
        <strain evidence="3 4">SP30</strain>
    </source>
</reference>
<organism evidence="3 4">
    <name type="scientific">Spiribacter aquaticus</name>
    <dbReference type="NCBI Taxonomy" id="1935996"/>
    <lineage>
        <taxon>Bacteria</taxon>
        <taxon>Pseudomonadati</taxon>
        <taxon>Pseudomonadota</taxon>
        <taxon>Gammaproteobacteria</taxon>
        <taxon>Chromatiales</taxon>
        <taxon>Ectothiorhodospiraceae</taxon>
        <taxon>Spiribacter</taxon>
    </lineage>
</organism>